<dbReference type="PANTHER" id="PTHR24201">
    <property type="entry name" value="ANK_REP_REGION DOMAIN-CONTAINING PROTEIN"/>
    <property type="match status" value="1"/>
</dbReference>
<evidence type="ECO:0008006" key="6">
    <source>
        <dbReference type="Google" id="ProtNLM"/>
    </source>
</evidence>
<evidence type="ECO:0000313" key="4">
    <source>
        <dbReference type="EMBL" id="KAL1525792.1"/>
    </source>
</evidence>
<name>A0AB34JY01_PRYPA</name>
<keyword evidence="2 3" id="KW-0040">ANK repeat</keyword>
<gene>
    <name evidence="4" type="ORF">AB1Y20_020633</name>
</gene>
<evidence type="ECO:0000256" key="3">
    <source>
        <dbReference type="PROSITE-ProRule" id="PRU00023"/>
    </source>
</evidence>
<evidence type="ECO:0000256" key="1">
    <source>
        <dbReference type="ARBA" id="ARBA00022737"/>
    </source>
</evidence>
<dbReference type="EMBL" id="JBGBPQ010000004">
    <property type="protein sequence ID" value="KAL1525792.1"/>
    <property type="molecule type" value="Genomic_DNA"/>
</dbReference>
<protein>
    <recommendedName>
        <fullName evidence="6">Ankyrin repeat domain-containing protein</fullName>
    </recommendedName>
</protein>
<evidence type="ECO:0000256" key="2">
    <source>
        <dbReference type="ARBA" id="ARBA00023043"/>
    </source>
</evidence>
<dbReference type="InterPro" id="IPR050776">
    <property type="entry name" value="Ank_Repeat/CDKN_Inhibitor"/>
</dbReference>
<dbReference type="InterPro" id="IPR002110">
    <property type="entry name" value="Ankyrin_rpt"/>
</dbReference>
<dbReference type="InterPro" id="IPR036770">
    <property type="entry name" value="Ankyrin_rpt-contain_sf"/>
</dbReference>
<dbReference type="Pfam" id="PF12796">
    <property type="entry name" value="Ank_2"/>
    <property type="match status" value="1"/>
</dbReference>
<sequence length="153" mass="16718">MELSASEALAGAPTSPALEAVLQACRQGTIGRVRHALGQYPELSLSTVDADAYSLLHGLVQYNFPQLVALWLEMGRHGGLSRREVVNLRDRWGVTGLILAAANGHEECTALLLRHGADAAAQDCEGLTAEEWARRRGHRAVLRILREKRCEGR</sequence>
<accession>A0AB34JY01</accession>
<evidence type="ECO:0000313" key="5">
    <source>
        <dbReference type="Proteomes" id="UP001515480"/>
    </source>
</evidence>
<proteinExistence type="predicted"/>
<dbReference type="PROSITE" id="PS50088">
    <property type="entry name" value="ANK_REPEAT"/>
    <property type="match status" value="1"/>
</dbReference>
<dbReference type="Proteomes" id="UP001515480">
    <property type="component" value="Unassembled WGS sequence"/>
</dbReference>
<keyword evidence="5" id="KW-1185">Reference proteome</keyword>
<keyword evidence="1" id="KW-0677">Repeat</keyword>
<dbReference type="PROSITE" id="PS50297">
    <property type="entry name" value="ANK_REP_REGION"/>
    <property type="match status" value="1"/>
</dbReference>
<comment type="caution">
    <text evidence="4">The sequence shown here is derived from an EMBL/GenBank/DDBJ whole genome shotgun (WGS) entry which is preliminary data.</text>
</comment>
<organism evidence="4 5">
    <name type="scientific">Prymnesium parvum</name>
    <name type="common">Toxic golden alga</name>
    <dbReference type="NCBI Taxonomy" id="97485"/>
    <lineage>
        <taxon>Eukaryota</taxon>
        <taxon>Haptista</taxon>
        <taxon>Haptophyta</taxon>
        <taxon>Prymnesiophyceae</taxon>
        <taxon>Prymnesiales</taxon>
        <taxon>Prymnesiaceae</taxon>
        <taxon>Prymnesium</taxon>
    </lineage>
</organism>
<feature type="repeat" description="ANK" evidence="3">
    <location>
        <begin position="92"/>
        <end position="124"/>
    </location>
</feature>
<reference evidence="4 5" key="1">
    <citation type="journal article" date="2024" name="Science">
        <title>Giant polyketide synthase enzymes in the biosynthesis of giant marine polyether toxins.</title>
        <authorList>
            <person name="Fallon T.R."/>
            <person name="Shende V.V."/>
            <person name="Wierzbicki I.H."/>
            <person name="Pendleton A.L."/>
            <person name="Watervoot N.F."/>
            <person name="Auber R.P."/>
            <person name="Gonzalez D.J."/>
            <person name="Wisecaver J.H."/>
            <person name="Moore B.S."/>
        </authorList>
    </citation>
    <scope>NUCLEOTIDE SEQUENCE [LARGE SCALE GENOMIC DNA]</scope>
    <source>
        <strain evidence="4 5">12B1</strain>
    </source>
</reference>
<dbReference type="AlphaFoldDB" id="A0AB34JY01"/>
<dbReference type="SUPFAM" id="SSF48403">
    <property type="entry name" value="Ankyrin repeat"/>
    <property type="match status" value="1"/>
</dbReference>
<dbReference type="Gene3D" id="1.25.40.20">
    <property type="entry name" value="Ankyrin repeat-containing domain"/>
    <property type="match status" value="1"/>
</dbReference>